<dbReference type="InterPro" id="IPR046300">
    <property type="entry name" value="DUF6415"/>
</dbReference>
<name>A0ABV5EK33_9ACTN</name>
<accession>A0ABV5EK33</accession>
<dbReference type="EMBL" id="JAYMRP010000040">
    <property type="protein sequence ID" value="MFB8777201.1"/>
    <property type="molecule type" value="Genomic_DNA"/>
</dbReference>
<reference evidence="1 2" key="1">
    <citation type="submission" date="2024-01" db="EMBL/GenBank/DDBJ databases">
        <title>Genome mining of biosynthetic gene clusters to explore secondary metabolites of Streptomyces sp.</title>
        <authorList>
            <person name="Baig A."/>
            <person name="Ajitkumar Shintre N."/>
            <person name="Kumar H."/>
            <person name="Anbarasu A."/>
            <person name="Ramaiah S."/>
        </authorList>
    </citation>
    <scope>NUCLEOTIDE SEQUENCE [LARGE SCALE GENOMIC DNA]</scope>
    <source>
        <strain evidence="1 2">A57</strain>
    </source>
</reference>
<comment type="caution">
    <text evidence="1">The sequence shown here is derived from an EMBL/GenBank/DDBJ whole genome shotgun (WGS) entry which is preliminary data.</text>
</comment>
<dbReference type="RefSeq" id="WP_376735684.1">
    <property type="nucleotide sequence ID" value="NZ_JAYMRP010000040.1"/>
</dbReference>
<proteinExistence type="predicted"/>
<dbReference type="Proteomes" id="UP001585080">
    <property type="component" value="Unassembled WGS sequence"/>
</dbReference>
<evidence type="ECO:0000313" key="2">
    <source>
        <dbReference type="Proteomes" id="UP001585080"/>
    </source>
</evidence>
<sequence>MKGFVPSDAEVPLDVAMMRTAVRRLMTGAPELLPLEELKDLVLQMRGYAVVSIPEVEAAAYRQSEDDIPRACALACVGEARRLLRQGASDETQPAYVAHVRRLARSVNALCDHRENLRPG</sequence>
<organism evidence="1 2">
    <name type="scientific">Streptomyces broussonetiae</name>
    <dbReference type="NCBI Taxonomy" id="2686304"/>
    <lineage>
        <taxon>Bacteria</taxon>
        <taxon>Bacillati</taxon>
        <taxon>Actinomycetota</taxon>
        <taxon>Actinomycetes</taxon>
        <taxon>Kitasatosporales</taxon>
        <taxon>Streptomycetaceae</taxon>
        <taxon>Streptomyces</taxon>
    </lineage>
</organism>
<keyword evidence="2" id="KW-1185">Reference proteome</keyword>
<dbReference type="Pfam" id="PF19979">
    <property type="entry name" value="DUF6415"/>
    <property type="match status" value="1"/>
</dbReference>
<evidence type="ECO:0000313" key="1">
    <source>
        <dbReference type="EMBL" id="MFB8777201.1"/>
    </source>
</evidence>
<protein>
    <submittedName>
        <fullName evidence="1">DUF6415 family natural product biosynthesis protein</fullName>
    </submittedName>
</protein>
<gene>
    <name evidence="1" type="ORF">VSS16_31530</name>
</gene>